<protein>
    <recommendedName>
        <fullName evidence="7">Structure-specific endonuclease subunit SLX4</fullName>
    </recommendedName>
</protein>
<gene>
    <name evidence="9" type="ORF">EHS25_001633</name>
</gene>
<evidence type="ECO:0000256" key="7">
    <source>
        <dbReference type="ARBA" id="ARBA00029496"/>
    </source>
</evidence>
<comment type="caution">
    <text evidence="9">The sequence shown here is derived from an EMBL/GenBank/DDBJ whole genome shotgun (WGS) entry which is preliminary data.</text>
</comment>
<evidence type="ECO:0000256" key="6">
    <source>
        <dbReference type="ARBA" id="ARBA00023242"/>
    </source>
</evidence>
<evidence type="ECO:0000256" key="2">
    <source>
        <dbReference type="ARBA" id="ARBA00006661"/>
    </source>
</evidence>
<dbReference type="GO" id="GO:0006310">
    <property type="term" value="P:DNA recombination"/>
    <property type="evidence" value="ECO:0007669"/>
    <property type="project" value="UniProtKB-KW"/>
</dbReference>
<evidence type="ECO:0000313" key="9">
    <source>
        <dbReference type="EMBL" id="RSH90299.1"/>
    </source>
</evidence>
<feature type="compositionally biased region" description="Basic residues" evidence="8">
    <location>
        <begin position="1"/>
        <end position="11"/>
    </location>
</feature>
<dbReference type="AlphaFoldDB" id="A0A427YGM0"/>
<feature type="region of interest" description="Disordered" evidence="8">
    <location>
        <begin position="1"/>
        <end position="20"/>
    </location>
</feature>
<accession>A0A427YGM0</accession>
<dbReference type="Pfam" id="PF09494">
    <property type="entry name" value="Slx4"/>
    <property type="match status" value="1"/>
</dbReference>
<proteinExistence type="inferred from homology"/>
<keyword evidence="10" id="KW-1185">Reference proteome</keyword>
<evidence type="ECO:0000313" key="10">
    <source>
        <dbReference type="Proteomes" id="UP000279259"/>
    </source>
</evidence>
<keyword evidence="4" id="KW-0233">DNA recombination</keyword>
<comment type="similarity">
    <text evidence="2">Belongs to the SLX4 family.</text>
</comment>
<keyword evidence="6" id="KW-0539">Nucleus</keyword>
<feature type="compositionally biased region" description="Acidic residues" evidence="8">
    <location>
        <begin position="36"/>
        <end position="54"/>
    </location>
</feature>
<sequence>MTPRNLNHRTRLSTPITPTALRHESYAYDDSPSTFDVDDGDDGDIQDGWGDEAVLEWTGGAGDRHQATDSASSVAAEDAGISEEEEDWGRDAQMEWAWSPTQANLALSEADMVSEDTDEEEIEEIDELEDYAPPASQAVVVESKEQLVARGMPDYDEWELKRLQKLCNSFGYRPSTKHSALVKIATDCWCALNPPERAVFRAESASSEDIPLATKKAKVKTKTTTKVPAGTATMKTTKGKQKELVEQDVEEEFYRMIKDDSELYLRILRYEPISFDELVSKAIARGVAERGWKQKLKRWLDVEAITYFTEDPTGQRRRH</sequence>
<dbReference type="InterPro" id="IPR018574">
    <property type="entry name" value="Structure-sp_endonuc_su_Slx4"/>
</dbReference>
<dbReference type="Proteomes" id="UP000279259">
    <property type="component" value="Unassembled WGS sequence"/>
</dbReference>
<evidence type="ECO:0000256" key="3">
    <source>
        <dbReference type="ARBA" id="ARBA00022763"/>
    </source>
</evidence>
<feature type="region of interest" description="Disordered" evidence="8">
    <location>
        <begin position="27"/>
        <end position="85"/>
    </location>
</feature>
<dbReference type="GO" id="GO:0033557">
    <property type="term" value="C:Slx1-Slx4 complex"/>
    <property type="evidence" value="ECO:0007669"/>
    <property type="project" value="InterPro"/>
</dbReference>
<dbReference type="GO" id="GO:0006260">
    <property type="term" value="P:DNA replication"/>
    <property type="evidence" value="ECO:0007669"/>
    <property type="project" value="InterPro"/>
</dbReference>
<organism evidence="9 10">
    <name type="scientific">Saitozyma podzolica</name>
    <dbReference type="NCBI Taxonomy" id="1890683"/>
    <lineage>
        <taxon>Eukaryota</taxon>
        <taxon>Fungi</taxon>
        <taxon>Dikarya</taxon>
        <taxon>Basidiomycota</taxon>
        <taxon>Agaricomycotina</taxon>
        <taxon>Tremellomycetes</taxon>
        <taxon>Tremellales</taxon>
        <taxon>Trimorphomycetaceae</taxon>
        <taxon>Saitozyma</taxon>
    </lineage>
</organism>
<dbReference type="EMBL" id="RSCD01000011">
    <property type="protein sequence ID" value="RSH90299.1"/>
    <property type="molecule type" value="Genomic_DNA"/>
</dbReference>
<evidence type="ECO:0000256" key="1">
    <source>
        <dbReference type="ARBA" id="ARBA00004123"/>
    </source>
</evidence>
<keyword evidence="3" id="KW-0227">DNA damage</keyword>
<comment type="subcellular location">
    <subcellularLocation>
        <location evidence="1">Nucleus</location>
    </subcellularLocation>
</comment>
<evidence type="ECO:0000256" key="4">
    <source>
        <dbReference type="ARBA" id="ARBA00023172"/>
    </source>
</evidence>
<evidence type="ECO:0000256" key="8">
    <source>
        <dbReference type="SAM" id="MobiDB-lite"/>
    </source>
</evidence>
<dbReference type="STRING" id="1890683.A0A427YGM0"/>
<reference evidence="9 10" key="1">
    <citation type="submission" date="2018-11" db="EMBL/GenBank/DDBJ databases">
        <title>Genome sequence of Saitozyma podzolica DSM 27192.</title>
        <authorList>
            <person name="Aliyu H."/>
            <person name="Gorte O."/>
            <person name="Ochsenreither K."/>
        </authorList>
    </citation>
    <scope>NUCLEOTIDE SEQUENCE [LARGE SCALE GENOMIC DNA]</scope>
    <source>
        <strain evidence="9 10">DSM 27192</strain>
    </source>
</reference>
<evidence type="ECO:0000256" key="5">
    <source>
        <dbReference type="ARBA" id="ARBA00023204"/>
    </source>
</evidence>
<keyword evidence="5" id="KW-0234">DNA repair</keyword>
<name>A0A427YGM0_9TREE</name>
<dbReference type="GO" id="GO:0006281">
    <property type="term" value="P:DNA repair"/>
    <property type="evidence" value="ECO:0007669"/>
    <property type="project" value="UniProtKB-KW"/>
</dbReference>
<dbReference type="OrthoDB" id="5576441at2759"/>